<evidence type="ECO:0008006" key="6">
    <source>
        <dbReference type="Google" id="ProtNLM"/>
    </source>
</evidence>
<feature type="region of interest" description="Disordered" evidence="2">
    <location>
        <begin position="700"/>
        <end position="824"/>
    </location>
</feature>
<evidence type="ECO:0000256" key="2">
    <source>
        <dbReference type="SAM" id="MobiDB-lite"/>
    </source>
</evidence>
<feature type="compositionally biased region" description="Polar residues" evidence="2">
    <location>
        <begin position="313"/>
        <end position="325"/>
    </location>
</feature>
<feature type="region of interest" description="Disordered" evidence="2">
    <location>
        <begin position="668"/>
        <end position="687"/>
    </location>
</feature>
<comment type="caution">
    <text evidence="4">The sequence shown here is derived from an EMBL/GenBank/DDBJ whole genome shotgun (WGS) entry which is preliminary data.</text>
</comment>
<feature type="compositionally biased region" description="Basic residues" evidence="2">
    <location>
        <begin position="1271"/>
        <end position="1280"/>
    </location>
</feature>
<feature type="region of interest" description="Disordered" evidence="2">
    <location>
        <begin position="276"/>
        <end position="329"/>
    </location>
</feature>
<feature type="compositionally biased region" description="Basic and acidic residues" evidence="2">
    <location>
        <begin position="799"/>
        <end position="811"/>
    </location>
</feature>
<keyword evidence="5" id="KW-1185">Reference proteome</keyword>
<name>A0A1W0WD69_HYPEX</name>
<sequence length="1313" mass="142000">MVISQAVRGLRMDRRVRAVCLVIFALLLGTSRSEKTSWYCKDTFCSEPLSEGTAGYDYNPSEAAMKHGYLPVAAGQPVKTFKITNSPDIWEVEVNGKRGYIPRTLTDITTNYMDVAEYVVVDGPAVMAEHEVTTAAAAPPPSEEVKTVEEEKVSGNLPKEDVSVISTTPAAVEQVVVVESSPPASATPVADTGSVSQPLVANVANEKVVEQVEPSSPEAAQVIPPAPTAEEAAEPASPISAESVVTTPVPAASSVVVPPPPAPPVTVTTDVPESFHSTEDISHGLSVDPAVEDGNRIPDTDAVKHVAHDHSDTASSEPLKNSSSPGEAFTLPLSAAAEPETQKQPETTPSPVSPEPVAAVGELKLPEKIAVVEAASPTVGPAIEKPVEKVETAPVVQSSPVAAEIPAEQEVQPSVVSSTVSPVLSAPTTQLPPPVLSSDLGEMARKLNGAAAPPPTVSVPAVPAAAEPIAASPVQKHPEPKVVFQQADFRASLPGIYRNSDQPVISTRSLLNRHHHHHDHKHGHGAHGHDHGAHGHDHHHGDDHSHDDHSGHEHPHPPEEPERSNQVRPATVPQVPPTPEARAEVPTAELLAGQTESSLEGAVKIITEPTRPTPTFIAPEDATEAPVDYTQLVRDRMEGKTVPGLLTDEYKRDPSEGFPTPPPLLDPATATEAPRIPGVDPPGPMTELQAAIDANPRYSRRRLGSGEGQPHHHLGAGNQFQPPQLEAPPPPQLGHSHGNGHDHAHHDHSGHEHHQGHHHSIHGHDNPRDSAEAIGATVSGTCRAGQRPGVEGSCEEFDEAPRLTSDDDGKVNESAGSAGGSWTDHLERPMEMASVGWMSLVGLFETAPGWFRLLGMVILSLFTVISMLTASHDRGIRRDLIRGFEENDKKKDKELLALREDIQVLLQKQAEDLSASRSHPPPPPVMMQPPLIPLRPMPCLDCEALRRTIGDREQDLKDHRETHATLLSKNNDVDTQLRLMQKERDELKRQVEDLRGRFAEAERRNLIAAATDGRSNRRGSVQAEQPPDLSGRLQQLEKENSALRTQIQTVMASKATESVPDNSHRLAVLQGERDESQSNVRLLRQLLAEKEEEIRKMRTAEAAGGASTTRELQEKKDDLRSATKQVARLQQELESVKRDRETQLQIRCQTFRAAADKAQRDALMARQEAVAVRQQLEDVCRRHGEQAPAPPALLVQSLANGAMTPPGLMPSPPLMFAGLGFPSGPPPATLEAFKQQVLMQQHGQQHHSSGHSSPRSPDLENEQRESDSRRREKRNNVKKSRTLDFPSASNGNGKADHDDGLDDGERRRDRSFR</sequence>
<feature type="coiled-coil region" evidence="1">
    <location>
        <begin position="970"/>
        <end position="1004"/>
    </location>
</feature>
<feature type="chain" id="PRO_5012935584" description="SH3 domain-containing protein" evidence="3">
    <location>
        <begin position="34"/>
        <end position="1313"/>
    </location>
</feature>
<evidence type="ECO:0000313" key="4">
    <source>
        <dbReference type="EMBL" id="OQV13151.1"/>
    </source>
</evidence>
<feature type="region of interest" description="Disordered" evidence="2">
    <location>
        <begin position="213"/>
        <end position="241"/>
    </location>
</feature>
<protein>
    <recommendedName>
        <fullName evidence="6">SH3 domain-containing protein</fullName>
    </recommendedName>
</protein>
<keyword evidence="3" id="KW-0732">Signal</keyword>
<feature type="compositionally biased region" description="Basic residues" evidence="2">
    <location>
        <begin position="512"/>
        <end position="526"/>
    </location>
</feature>
<gene>
    <name evidence="4" type="ORF">BV898_12582</name>
</gene>
<reference evidence="5" key="1">
    <citation type="submission" date="2017-01" db="EMBL/GenBank/DDBJ databases">
        <title>Comparative genomics of anhydrobiosis in the tardigrade Hypsibius dujardini.</title>
        <authorList>
            <person name="Yoshida Y."/>
            <person name="Koutsovoulos G."/>
            <person name="Laetsch D."/>
            <person name="Stevens L."/>
            <person name="Kumar S."/>
            <person name="Horikawa D."/>
            <person name="Ishino K."/>
            <person name="Komine S."/>
            <person name="Tomita M."/>
            <person name="Blaxter M."/>
            <person name="Arakawa K."/>
        </authorList>
    </citation>
    <scope>NUCLEOTIDE SEQUENCE [LARGE SCALE GENOMIC DNA]</scope>
    <source>
        <strain evidence="5">Z151</strain>
    </source>
</reference>
<accession>A0A1W0WD69</accession>
<dbReference type="PANTHER" id="PTHR48125">
    <property type="entry name" value="LP07818P1"/>
    <property type="match status" value="1"/>
</dbReference>
<feature type="region of interest" description="Disordered" evidence="2">
    <location>
        <begin position="337"/>
        <end position="356"/>
    </location>
</feature>
<feature type="compositionally biased region" description="Basic and acidic residues" evidence="2">
    <location>
        <begin position="293"/>
        <end position="312"/>
    </location>
</feature>
<feature type="compositionally biased region" description="Basic and acidic residues" evidence="2">
    <location>
        <begin position="739"/>
        <end position="753"/>
    </location>
</feature>
<evidence type="ECO:0000256" key="1">
    <source>
        <dbReference type="SAM" id="Coils"/>
    </source>
</evidence>
<dbReference type="OrthoDB" id="6627676at2759"/>
<feature type="compositionally biased region" description="Basic and acidic residues" evidence="2">
    <location>
        <begin position="1257"/>
        <end position="1270"/>
    </location>
</feature>
<organism evidence="4 5">
    <name type="scientific">Hypsibius exemplaris</name>
    <name type="common">Freshwater tardigrade</name>
    <dbReference type="NCBI Taxonomy" id="2072580"/>
    <lineage>
        <taxon>Eukaryota</taxon>
        <taxon>Metazoa</taxon>
        <taxon>Ecdysozoa</taxon>
        <taxon>Tardigrada</taxon>
        <taxon>Eutardigrada</taxon>
        <taxon>Parachela</taxon>
        <taxon>Hypsibioidea</taxon>
        <taxon>Hypsibiidae</taxon>
        <taxon>Hypsibius</taxon>
    </lineage>
</organism>
<dbReference type="PANTHER" id="PTHR48125:SF12">
    <property type="entry name" value="AT HOOK TRANSCRIPTION FACTOR FAMILY-RELATED"/>
    <property type="match status" value="1"/>
</dbReference>
<dbReference type="Proteomes" id="UP000192578">
    <property type="component" value="Unassembled WGS sequence"/>
</dbReference>
<feature type="region of interest" description="Disordered" evidence="2">
    <location>
        <begin position="1009"/>
        <end position="1032"/>
    </location>
</feature>
<feature type="region of interest" description="Disordered" evidence="2">
    <location>
        <begin position="1238"/>
        <end position="1313"/>
    </location>
</feature>
<feature type="signal peptide" evidence="3">
    <location>
        <begin position="1"/>
        <end position="33"/>
    </location>
</feature>
<feature type="region of interest" description="Disordered" evidence="2">
    <location>
        <begin position="512"/>
        <end position="584"/>
    </location>
</feature>
<feature type="region of interest" description="Disordered" evidence="2">
    <location>
        <begin position="1099"/>
        <end position="1119"/>
    </location>
</feature>
<evidence type="ECO:0000256" key="3">
    <source>
        <dbReference type="SAM" id="SignalP"/>
    </source>
</evidence>
<feature type="compositionally biased region" description="Basic and acidic residues" evidence="2">
    <location>
        <begin position="1294"/>
        <end position="1313"/>
    </location>
</feature>
<proteinExistence type="predicted"/>
<evidence type="ECO:0000313" key="5">
    <source>
        <dbReference type="Proteomes" id="UP000192578"/>
    </source>
</evidence>
<dbReference type="SUPFAM" id="SSF50044">
    <property type="entry name" value="SH3-domain"/>
    <property type="match status" value="1"/>
</dbReference>
<feature type="compositionally biased region" description="Low complexity" evidence="2">
    <location>
        <begin position="345"/>
        <end position="356"/>
    </location>
</feature>
<keyword evidence="1" id="KW-0175">Coiled coil</keyword>
<feature type="compositionally biased region" description="Low complexity" evidence="2">
    <location>
        <begin position="228"/>
        <end position="241"/>
    </location>
</feature>
<dbReference type="EMBL" id="MTYJ01000129">
    <property type="protein sequence ID" value="OQV13151.1"/>
    <property type="molecule type" value="Genomic_DNA"/>
</dbReference>
<feature type="compositionally biased region" description="Basic and acidic residues" evidence="2">
    <location>
        <begin position="527"/>
        <end position="565"/>
    </location>
</feature>
<feature type="compositionally biased region" description="Basic and acidic residues" evidence="2">
    <location>
        <begin position="762"/>
        <end position="771"/>
    </location>
</feature>
<dbReference type="InterPro" id="IPR036028">
    <property type="entry name" value="SH3-like_dom_sf"/>
</dbReference>